<organism evidence="2 3">
    <name type="scientific">Stylosanthes scabra</name>
    <dbReference type="NCBI Taxonomy" id="79078"/>
    <lineage>
        <taxon>Eukaryota</taxon>
        <taxon>Viridiplantae</taxon>
        <taxon>Streptophyta</taxon>
        <taxon>Embryophyta</taxon>
        <taxon>Tracheophyta</taxon>
        <taxon>Spermatophyta</taxon>
        <taxon>Magnoliopsida</taxon>
        <taxon>eudicotyledons</taxon>
        <taxon>Gunneridae</taxon>
        <taxon>Pentapetalae</taxon>
        <taxon>rosids</taxon>
        <taxon>fabids</taxon>
        <taxon>Fabales</taxon>
        <taxon>Fabaceae</taxon>
        <taxon>Papilionoideae</taxon>
        <taxon>50 kb inversion clade</taxon>
        <taxon>dalbergioids sensu lato</taxon>
        <taxon>Dalbergieae</taxon>
        <taxon>Pterocarpus clade</taxon>
        <taxon>Stylosanthes</taxon>
    </lineage>
</organism>
<name>A0ABU6YH84_9FABA</name>
<accession>A0ABU6YH84</accession>
<proteinExistence type="predicted"/>
<feature type="region of interest" description="Disordered" evidence="1">
    <location>
        <begin position="102"/>
        <end position="123"/>
    </location>
</feature>
<reference evidence="2 3" key="1">
    <citation type="journal article" date="2023" name="Plants (Basel)">
        <title>Bridging the Gap: Combining Genomics and Transcriptomics Approaches to Understand Stylosanthes scabra, an Orphan Legume from the Brazilian Caatinga.</title>
        <authorList>
            <person name="Ferreira-Neto J.R.C."/>
            <person name="da Silva M.D."/>
            <person name="Binneck E."/>
            <person name="de Melo N.F."/>
            <person name="da Silva R.H."/>
            <person name="de Melo A.L.T.M."/>
            <person name="Pandolfi V."/>
            <person name="Bustamante F.O."/>
            <person name="Brasileiro-Vidal A.C."/>
            <person name="Benko-Iseppon A.M."/>
        </authorList>
    </citation>
    <scope>NUCLEOTIDE SEQUENCE [LARGE SCALE GENOMIC DNA]</scope>
    <source>
        <tissue evidence="2">Leaves</tissue>
    </source>
</reference>
<keyword evidence="3" id="KW-1185">Reference proteome</keyword>
<gene>
    <name evidence="2" type="ORF">PIB30_058000</name>
</gene>
<protein>
    <submittedName>
        <fullName evidence="2">Uncharacterized protein</fullName>
    </submittedName>
</protein>
<dbReference type="EMBL" id="JASCZI010242137">
    <property type="protein sequence ID" value="MED6209770.1"/>
    <property type="molecule type" value="Genomic_DNA"/>
</dbReference>
<feature type="region of interest" description="Disordered" evidence="1">
    <location>
        <begin position="136"/>
        <end position="198"/>
    </location>
</feature>
<feature type="compositionally biased region" description="Polar residues" evidence="1">
    <location>
        <begin position="143"/>
        <end position="157"/>
    </location>
</feature>
<feature type="compositionally biased region" description="Basic residues" evidence="1">
    <location>
        <begin position="102"/>
        <end position="113"/>
    </location>
</feature>
<evidence type="ECO:0000313" key="2">
    <source>
        <dbReference type="EMBL" id="MED6209770.1"/>
    </source>
</evidence>
<dbReference type="Proteomes" id="UP001341840">
    <property type="component" value="Unassembled WGS sequence"/>
</dbReference>
<feature type="compositionally biased region" description="Pro residues" evidence="1">
    <location>
        <begin position="160"/>
        <end position="180"/>
    </location>
</feature>
<evidence type="ECO:0000256" key="1">
    <source>
        <dbReference type="SAM" id="MobiDB-lite"/>
    </source>
</evidence>
<evidence type="ECO:0000313" key="3">
    <source>
        <dbReference type="Proteomes" id="UP001341840"/>
    </source>
</evidence>
<comment type="caution">
    <text evidence="2">The sequence shown here is derived from an EMBL/GenBank/DDBJ whole genome shotgun (WGS) entry which is preliminary data.</text>
</comment>
<sequence>MGWELWNGCIIECRVHIQCLPSFRFVVNGDGWILTPHFGVLECQVNLPLFGNRLHYYGVLPLNVQNDYSGNKTIITWKMRTSSISHSDHTIVTVSLRRVLCRKPRRQTPRHAPSRATSFSARGLHARAYSPRAGHLLPLAGSATGSTRPGSAQPRSNPAQPIPDPVRPIPDPVQPKPVSLPDPAQLRPDPVQPKPGST</sequence>